<feature type="binding site" evidence="6">
    <location>
        <position position="150"/>
    </location>
    <ligand>
        <name>Zn(2+)</name>
        <dbReference type="ChEBI" id="CHEBI:29105"/>
        <note>structural</note>
    </ligand>
</feature>
<keyword evidence="6" id="KW-0479">Metal-binding</keyword>
<feature type="region of interest" description="NMP" evidence="6">
    <location>
        <begin position="30"/>
        <end position="59"/>
    </location>
</feature>
<feature type="binding site" evidence="6">
    <location>
        <position position="160"/>
    </location>
    <ligand>
        <name>AMP</name>
        <dbReference type="ChEBI" id="CHEBI:456215"/>
    </ligand>
</feature>
<dbReference type="EMBL" id="CP106877">
    <property type="protein sequence ID" value="WAA12414.1"/>
    <property type="molecule type" value="Genomic_DNA"/>
</dbReference>
<evidence type="ECO:0000313" key="11">
    <source>
        <dbReference type="Proteomes" id="UP001164726"/>
    </source>
</evidence>
<dbReference type="GO" id="GO:0004017">
    <property type="term" value="F:AMP kinase activity"/>
    <property type="evidence" value="ECO:0007669"/>
    <property type="project" value="UniProtKB-UniRule"/>
</dbReference>
<evidence type="ECO:0000256" key="8">
    <source>
        <dbReference type="RuleBase" id="RU003331"/>
    </source>
</evidence>
<comment type="pathway">
    <text evidence="6">Purine metabolism; AMP biosynthesis via salvage pathway; AMP from ADP: step 1/1.</text>
</comment>
<sequence length="217" mass="24421">MNLILMGLPGAGKGTQAEKIVEMYHIPHISTGDMFRQAIQEKTELGLKAKSYMDKGELVPDEVTVGIVRERLSKDDCKNGFLLDGFPRTIPQAEALEQILTDLNKQIDSCIHIDVDQEVLMERLTGRRICKSCGATYHLVFNPPKQSGVCDKCGGELYQRADDNAETVQNRLEVNRKQIQPLLDFYAQKGRLQTVNGKQDIDQVFSDIEKILSNIQK</sequence>
<feature type="binding site" evidence="6">
    <location>
        <begin position="10"/>
        <end position="15"/>
    </location>
    <ligand>
        <name>ATP</name>
        <dbReference type="ChEBI" id="CHEBI:30616"/>
    </ligand>
</feature>
<dbReference type="CDD" id="cd01428">
    <property type="entry name" value="ADK"/>
    <property type="match status" value="1"/>
</dbReference>
<dbReference type="NCBIfam" id="TIGR01351">
    <property type="entry name" value="adk"/>
    <property type="match status" value="1"/>
</dbReference>
<dbReference type="InterPro" id="IPR000850">
    <property type="entry name" value="Adenylat/UMP-CMP_kin"/>
</dbReference>
<keyword evidence="4 6" id="KW-0418">Kinase</keyword>
<dbReference type="InterPro" id="IPR027417">
    <property type="entry name" value="P-loop_NTPase"/>
</dbReference>
<dbReference type="RefSeq" id="WP_275420550.1">
    <property type="nucleotide sequence ID" value="NZ_CP106877.1"/>
</dbReference>
<evidence type="ECO:0000256" key="2">
    <source>
        <dbReference type="ARBA" id="ARBA00022727"/>
    </source>
</evidence>
<dbReference type="PANTHER" id="PTHR23359">
    <property type="entry name" value="NUCLEOTIDE KINASE"/>
    <property type="match status" value="1"/>
</dbReference>
<dbReference type="InterPro" id="IPR007862">
    <property type="entry name" value="Adenylate_kinase_lid-dom"/>
</dbReference>
<dbReference type="NCBIfam" id="NF001380">
    <property type="entry name" value="PRK00279.1-2"/>
    <property type="match status" value="1"/>
</dbReference>
<keyword evidence="1 6" id="KW-0808">Transferase</keyword>
<dbReference type="Pfam" id="PF00406">
    <property type="entry name" value="ADK"/>
    <property type="match status" value="1"/>
</dbReference>
<evidence type="ECO:0000256" key="3">
    <source>
        <dbReference type="ARBA" id="ARBA00022741"/>
    </source>
</evidence>
<organism evidence="10 11">
    <name type="scientific">Fervidibacillus halotolerans</name>
    <dbReference type="NCBI Taxonomy" id="2980027"/>
    <lineage>
        <taxon>Bacteria</taxon>
        <taxon>Bacillati</taxon>
        <taxon>Bacillota</taxon>
        <taxon>Bacilli</taxon>
        <taxon>Bacillales</taxon>
        <taxon>Bacillaceae</taxon>
        <taxon>Fervidibacillus</taxon>
    </lineage>
</organism>
<evidence type="ECO:0000256" key="5">
    <source>
        <dbReference type="ARBA" id="ARBA00022840"/>
    </source>
</evidence>
<dbReference type="PROSITE" id="PS00113">
    <property type="entry name" value="ADENYLATE_KINASE"/>
    <property type="match status" value="1"/>
</dbReference>
<evidence type="ECO:0000256" key="6">
    <source>
        <dbReference type="HAMAP-Rule" id="MF_00235"/>
    </source>
</evidence>
<dbReference type="SUPFAM" id="SSF52540">
    <property type="entry name" value="P-loop containing nucleoside triphosphate hydrolases"/>
    <property type="match status" value="1"/>
</dbReference>
<dbReference type="FunFam" id="3.40.50.300:FF:000106">
    <property type="entry name" value="Adenylate kinase mitochondrial"/>
    <property type="match status" value="1"/>
</dbReference>
<dbReference type="InterPro" id="IPR033690">
    <property type="entry name" value="Adenylat_kinase_CS"/>
</dbReference>
<feature type="binding site" evidence="6">
    <location>
        <position position="153"/>
    </location>
    <ligand>
        <name>Zn(2+)</name>
        <dbReference type="ChEBI" id="CHEBI:29105"/>
        <note>structural</note>
    </ligand>
</feature>
<keyword evidence="6" id="KW-0963">Cytoplasm</keyword>
<feature type="binding site" evidence="6">
    <location>
        <position position="36"/>
    </location>
    <ligand>
        <name>AMP</name>
        <dbReference type="ChEBI" id="CHEBI:456215"/>
    </ligand>
</feature>
<dbReference type="NCBIfam" id="NF011100">
    <property type="entry name" value="PRK14527.1"/>
    <property type="match status" value="1"/>
</dbReference>
<comment type="catalytic activity">
    <reaction evidence="6 8">
        <text>AMP + ATP = 2 ADP</text>
        <dbReference type="Rhea" id="RHEA:12973"/>
        <dbReference type="ChEBI" id="CHEBI:30616"/>
        <dbReference type="ChEBI" id="CHEBI:456215"/>
        <dbReference type="ChEBI" id="CHEBI:456216"/>
        <dbReference type="EC" id="2.7.4.3"/>
    </reaction>
</comment>
<feature type="binding site" evidence="6">
    <location>
        <position position="171"/>
    </location>
    <ligand>
        <name>AMP</name>
        <dbReference type="ChEBI" id="CHEBI:456215"/>
    </ligand>
</feature>
<feature type="binding site" evidence="6">
    <location>
        <position position="127"/>
    </location>
    <ligand>
        <name>ATP</name>
        <dbReference type="ChEBI" id="CHEBI:30616"/>
    </ligand>
</feature>
<evidence type="ECO:0000313" key="10">
    <source>
        <dbReference type="EMBL" id="WAA12414.1"/>
    </source>
</evidence>
<keyword evidence="6" id="KW-0862">Zinc</keyword>
<feature type="binding site" evidence="6">
    <location>
        <position position="130"/>
    </location>
    <ligand>
        <name>Zn(2+)</name>
        <dbReference type="ChEBI" id="CHEBI:29105"/>
        <note>structural</note>
    </ligand>
</feature>
<comment type="subunit">
    <text evidence="6 8">Monomer.</text>
</comment>
<dbReference type="GO" id="GO:0005737">
    <property type="term" value="C:cytoplasm"/>
    <property type="evidence" value="ECO:0007669"/>
    <property type="project" value="UniProtKB-SubCell"/>
</dbReference>
<accession>A0A9E8M167</accession>
<comment type="function">
    <text evidence="6">Catalyzes the reversible transfer of the terminal phosphate group between ATP and AMP. Plays an important role in cellular energy homeostasis and in adenine nucleotide metabolism.</text>
</comment>
<evidence type="ECO:0000256" key="4">
    <source>
        <dbReference type="ARBA" id="ARBA00022777"/>
    </source>
</evidence>
<comment type="domain">
    <text evidence="6">Consists of three domains, a large central CORE domain and two small peripheral domains, NMPbind and LID, which undergo movements during catalysis. The LID domain closes over the site of phosphoryl transfer upon ATP binding. Assembling and dissambling the active center during each catalytic cycle provides an effective means to prevent ATP hydrolysis. Some bacteria have evolved a zinc-coordinating structure that stabilizes the LID domain.</text>
</comment>
<dbReference type="InterPro" id="IPR006259">
    <property type="entry name" value="Adenyl_kin_sub"/>
</dbReference>
<evidence type="ECO:0000259" key="9">
    <source>
        <dbReference type="Pfam" id="PF05191"/>
    </source>
</evidence>
<proteinExistence type="inferred from homology"/>
<dbReference type="GO" id="GO:0044209">
    <property type="term" value="P:AMP salvage"/>
    <property type="evidence" value="ECO:0007669"/>
    <property type="project" value="UniProtKB-UniRule"/>
</dbReference>
<dbReference type="AlphaFoldDB" id="A0A9E8M167"/>
<feature type="binding site" evidence="6">
    <location>
        <begin position="136"/>
        <end position="137"/>
    </location>
    <ligand>
        <name>ATP</name>
        <dbReference type="ChEBI" id="CHEBI:30616"/>
    </ligand>
</feature>
<keyword evidence="3 6" id="KW-0547">Nucleotide-binding</keyword>
<keyword evidence="11" id="KW-1185">Reference proteome</keyword>
<feature type="binding site" evidence="6">
    <location>
        <position position="92"/>
    </location>
    <ligand>
        <name>AMP</name>
        <dbReference type="ChEBI" id="CHEBI:456215"/>
    </ligand>
</feature>
<feature type="domain" description="Adenylate kinase active site lid" evidence="9">
    <location>
        <begin position="127"/>
        <end position="162"/>
    </location>
</feature>
<gene>
    <name evidence="6" type="primary">adk</name>
    <name evidence="10" type="ORF">OE105_12855</name>
</gene>
<comment type="subcellular location">
    <subcellularLocation>
        <location evidence="6 8">Cytoplasm</location>
    </subcellularLocation>
</comment>
<evidence type="ECO:0000256" key="1">
    <source>
        <dbReference type="ARBA" id="ARBA00022679"/>
    </source>
</evidence>
<dbReference type="HAMAP" id="MF_00235">
    <property type="entry name" value="Adenylate_kinase_Adk"/>
    <property type="match status" value="1"/>
</dbReference>
<dbReference type="Proteomes" id="UP001164726">
    <property type="component" value="Chromosome"/>
</dbReference>
<feature type="region of interest" description="LID" evidence="6">
    <location>
        <begin position="126"/>
        <end position="163"/>
    </location>
</feature>
<feature type="binding site" evidence="6">
    <location>
        <begin position="57"/>
        <end position="59"/>
    </location>
    <ligand>
        <name>AMP</name>
        <dbReference type="ChEBI" id="CHEBI:456215"/>
    </ligand>
</feature>
<feature type="binding site" evidence="6">
    <location>
        <position position="31"/>
    </location>
    <ligand>
        <name>AMP</name>
        <dbReference type="ChEBI" id="CHEBI:456215"/>
    </ligand>
</feature>
<dbReference type="Gene3D" id="3.40.50.300">
    <property type="entry name" value="P-loop containing nucleotide triphosphate hydrolases"/>
    <property type="match status" value="1"/>
</dbReference>
<keyword evidence="2 6" id="KW-0545">Nucleotide biosynthesis</keyword>
<keyword evidence="5 6" id="KW-0067">ATP-binding</keyword>
<dbReference type="NCBIfam" id="NF001381">
    <property type="entry name" value="PRK00279.1-3"/>
    <property type="match status" value="1"/>
</dbReference>
<dbReference type="EC" id="2.7.4.3" evidence="6 8"/>
<dbReference type="KEGG" id="fhl:OE105_12855"/>
<feature type="binding site" evidence="6">
    <location>
        <begin position="85"/>
        <end position="88"/>
    </location>
    <ligand>
        <name>AMP</name>
        <dbReference type="ChEBI" id="CHEBI:456215"/>
    </ligand>
</feature>
<name>A0A9E8M167_9BACI</name>
<dbReference type="GO" id="GO:0005524">
    <property type="term" value="F:ATP binding"/>
    <property type="evidence" value="ECO:0007669"/>
    <property type="project" value="UniProtKB-UniRule"/>
</dbReference>
<dbReference type="PRINTS" id="PR00094">
    <property type="entry name" value="ADENYLTKNASE"/>
</dbReference>
<dbReference type="Pfam" id="PF05191">
    <property type="entry name" value="ADK_lid"/>
    <property type="match status" value="1"/>
</dbReference>
<feature type="binding site" evidence="6">
    <location>
        <position position="133"/>
    </location>
    <ligand>
        <name>Zn(2+)</name>
        <dbReference type="ChEBI" id="CHEBI:29105"/>
        <note>structural</note>
    </ligand>
</feature>
<protein>
    <recommendedName>
        <fullName evidence="6 8">Adenylate kinase</fullName>
        <shortName evidence="6">AK</shortName>
        <ecNumber evidence="6 8">2.7.4.3</ecNumber>
    </recommendedName>
    <alternativeName>
        <fullName evidence="6">ATP-AMP transphosphorylase</fullName>
    </alternativeName>
    <alternativeName>
        <fullName evidence="6">ATP:AMP phosphotransferase</fullName>
    </alternativeName>
    <alternativeName>
        <fullName evidence="6">Adenylate monophosphate kinase</fullName>
    </alternativeName>
</protein>
<dbReference type="GO" id="GO:0008270">
    <property type="term" value="F:zinc ion binding"/>
    <property type="evidence" value="ECO:0007669"/>
    <property type="project" value="UniProtKB-UniRule"/>
</dbReference>
<reference evidence="10" key="1">
    <citation type="submission" date="2022-09" db="EMBL/GenBank/DDBJ databases">
        <title>Complete Genomes of Fervidibacillus albus and Fervidibacillus halotolerans isolated from tidal flat sediments.</title>
        <authorList>
            <person name="Kwon K.K."/>
            <person name="Yang S.-H."/>
            <person name="Park M.J."/>
            <person name="Oh H.-M."/>
        </authorList>
    </citation>
    <scope>NUCLEOTIDE SEQUENCE</scope>
    <source>
        <strain evidence="10">MEBiC13594</strain>
    </source>
</reference>
<comment type="similarity">
    <text evidence="6 7">Belongs to the adenylate kinase family.</text>
</comment>
<evidence type="ECO:0000256" key="7">
    <source>
        <dbReference type="RuleBase" id="RU003330"/>
    </source>
</evidence>
<feature type="binding site" evidence="6">
    <location>
        <position position="199"/>
    </location>
    <ligand>
        <name>ATP</name>
        <dbReference type="ChEBI" id="CHEBI:30616"/>
    </ligand>
</feature>